<dbReference type="EMBL" id="UINC01036344">
    <property type="protein sequence ID" value="SVB30171.1"/>
    <property type="molecule type" value="Genomic_DNA"/>
</dbReference>
<reference evidence="1" key="1">
    <citation type="submission" date="2018-05" db="EMBL/GenBank/DDBJ databases">
        <authorList>
            <person name="Lanie J.A."/>
            <person name="Ng W.-L."/>
            <person name="Kazmierczak K.M."/>
            <person name="Andrzejewski T.M."/>
            <person name="Davidsen T.M."/>
            <person name="Wayne K.J."/>
            <person name="Tettelin H."/>
            <person name="Glass J.I."/>
            <person name="Rusch D."/>
            <person name="Podicherti R."/>
            <person name="Tsui H.-C.T."/>
            <person name="Winkler M.E."/>
        </authorList>
    </citation>
    <scope>NUCLEOTIDE SEQUENCE</scope>
</reference>
<evidence type="ECO:0008006" key="2">
    <source>
        <dbReference type="Google" id="ProtNLM"/>
    </source>
</evidence>
<protein>
    <recommendedName>
        <fullName evidence="2">Sel1 repeat family protein</fullName>
    </recommendedName>
</protein>
<organism evidence="1">
    <name type="scientific">marine metagenome</name>
    <dbReference type="NCBI Taxonomy" id="408172"/>
    <lineage>
        <taxon>unclassified sequences</taxon>
        <taxon>metagenomes</taxon>
        <taxon>ecological metagenomes</taxon>
    </lineage>
</organism>
<sequence>MKSIELIFAAILLMLIVCRANADYEAGVNAAFNGDFETAFQEFSIAAETGLDVAQYNLAILYFTGQGVDQDFELAFKWTEAAALQGHINAQFNLGSLYFDGNGIEQSNKRGIDWFESSGKAGHSEAAFALAEMYQKGDRVSKDLVEAHAWAAKAIGNGHEDGLILREQIEEDLSSSQLSQARRLFARWQIELVSPINSDQQ</sequence>
<dbReference type="AlphaFoldDB" id="A0A382CXC6"/>
<accession>A0A382CXC6</accession>
<evidence type="ECO:0000313" key="1">
    <source>
        <dbReference type="EMBL" id="SVB30171.1"/>
    </source>
</evidence>
<dbReference type="Gene3D" id="1.25.40.10">
    <property type="entry name" value="Tetratricopeptide repeat domain"/>
    <property type="match status" value="1"/>
</dbReference>
<proteinExistence type="predicted"/>
<dbReference type="Pfam" id="PF08238">
    <property type="entry name" value="Sel1"/>
    <property type="match status" value="3"/>
</dbReference>
<dbReference type="PANTHER" id="PTHR11102:SF160">
    <property type="entry name" value="ERAD-ASSOCIATED E3 UBIQUITIN-PROTEIN LIGASE COMPONENT HRD3"/>
    <property type="match status" value="1"/>
</dbReference>
<dbReference type="SUPFAM" id="SSF81901">
    <property type="entry name" value="HCP-like"/>
    <property type="match status" value="1"/>
</dbReference>
<dbReference type="PANTHER" id="PTHR11102">
    <property type="entry name" value="SEL-1-LIKE PROTEIN"/>
    <property type="match status" value="1"/>
</dbReference>
<dbReference type="InterPro" id="IPR050767">
    <property type="entry name" value="Sel1_AlgK"/>
</dbReference>
<gene>
    <name evidence="1" type="ORF">METZ01_LOCUS183025</name>
</gene>
<dbReference type="SMART" id="SM00671">
    <property type="entry name" value="SEL1"/>
    <property type="match status" value="3"/>
</dbReference>
<dbReference type="InterPro" id="IPR006597">
    <property type="entry name" value="Sel1-like"/>
</dbReference>
<dbReference type="InterPro" id="IPR011990">
    <property type="entry name" value="TPR-like_helical_dom_sf"/>
</dbReference>
<name>A0A382CXC6_9ZZZZ</name>